<sequence>MQRLFRASALFLAMLIVVLPLTACRRGEARAEQFKLDILAISPEPPIVGPAEIQLRLRDQRGQPLTGLGTIEVEGTMSHAGMEPVIVRAREAGDGIYVTQDFRFTMAGDWIIIARGTWNGQPFEARAWIAGVRTGTAPATPHHDQTSSPTPSP</sequence>
<organism evidence="2 3">
    <name type="scientific">Thermomicrobium roseum (strain ATCC 27502 / DSM 5159 / P-2)</name>
    <dbReference type="NCBI Taxonomy" id="309801"/>
    <lineage>
        <taxon>Bacteria</taxon>
        <taxon>Pseudomonadati</taxon>
        <taxon>Thermomicrobiota</taxon>
        <taxon>Thermomicrobia</taxon>
        <taxon>Thermomicrobiales</taxon>
        <taxon>Thermomicrobiaceae</taxon>
        <taxon>Thermomicrobium</taxon>
    </lineage>
</organism>
<dbReference type="Proteomes" id="UP000000447">
    <property type="component" value="Chromosome"/>
</dbReference>
<evidence type="ECO:0000313" key="3">
    <source>
        <dbReference type="Proteomes" id="UP000000447"/>
    </source>
</evidence>
<dbReference type="RefSeq" id="WP_015922052.1">
    <property type="nucleotide sequence ID" value="NC_011959.1"/>
</dbReference>
<dbReference type="OrthoDB" id="166718at2"/>
<reference evidence="2 3" key="1">
    <citation type="journal article" date="2009" name="PLoS ONE">
        <title>Complete genome sequence of the aerobic CO-oxidizing thermophile Thermomicrobium roseum.</title>
        <authorList>
            <person name="Wu D."/>
            <person name="Raymond J."/>
            <person name="Wu M."/>
            <person name="Chatterji S."/>
            <person name="Ren Q."/>
            <person name="Graham J.E."/>
            <person name="Bryant D.A."/>
            <person name="Robb F."/>
            <person name="Colman A."/>
            <person name="Tallon L.J."/>
            <person name="Badger J.H."/>
            <person name="Madupu R."/>
            <person name="Ward N.L."/>
            <person name="Eisen J.A."/>
        </authorList>
    </citation>
    <scope>NUCLEOTIDE SEQUENCE [LARGE SCALE GENOMIC DNA]</scope>
    <source>
        <strain evidence="3">ATCC 27502 / DSM 5159 / P-2</strain>
    </source>
</reference>
<dbReference type="HOGENOM" id="CLU_144221_0_0_0"/>
<protein>
    <recommendedName>
        <fullName evidence="1">YtkA-like domain-containing protein</fullName>
    </recommendedName>
</protein>
<name>B9L0M8_THERP</name>
<dbReference type="InterPro" id="IPR013783">
    <property type="entry name" value="Ig-like_fold"/>
</dbReference>
<gene>
    <name evidence="2" type="ordered locus">trd_1099</name>
</gene>
<dbReference type="InterPro" id="IPR032693">
    <property type="entry name" value="YtkA-like_dom"/>
</dbReference>
<feature type="domain" description="YtkA-like" evidence="1">
    <location>
        <begin position="36"/>
        <end position="113"/>
    </location>
</feature>
<evidence type="ECO:0000313" key="2">
    <source>
        <dbReference type="EMBL" id="ACM04525.1"/>
    </source>
</evidence>
<dbReference type="EMBL" id="CP001275">
    <property type="protein sequence ID" value="ACM04525.1"/>
    <property type="molecule type" value="Genomic_DNA"/>
</dbReference>
<evidence type="ECO:0000259" key="1">
    <source>
        <dbReference type="Pfam" id="PF13115"/>
    </source>
</evidence>
<dbReference type="Gene3D" id="2.60.40.10">
    <property type="entry name" value="Immunoglobulins"/>
    <property type="match status" value="1"/>
</dbReference>
<dbReference type="STRING" id="309801.trd_1099"/>
<dbReference type="AlphaFoldDB" id="B9L0M8"/>
<dbReference type="eggNOG" id="ENOG50337KB">
    <property type="taxonomic scope" value="Bacteria"/>
</dbReference>
<accession>B9L0M8</accession>
<dbReference type="KEGG" id="tro:trd_1099"/>
<proteinExistence type="predicted"/>
<keyword evidence="3" id="KW-1185">Reference proteome</keyword>
<dbReference type="Pfam" id="PF13115">
    <property type="entry name" value="YtkA"/>
    <property type="match status" value="1"/>
</dbReference>